<comment type="caution">
    <text evidence="1">The sequence shown here is derived from an EMBL/GenBank/DDBJ whole genome shotgun (WGS) entry which is preliminary data.</text>
</comment>
<evidence type="ECO:0000313" key="2">
    <source>
        <dbReference type="Proteomes" id="UP000838160"/>
    </source>
</evidence>
<evidence type="ECO:0008006" key="3">
    <source>
        <dbReference type="Google" id="ProtNLM"/>
    </source>
</evidence>
<evidence type="ECO:0000313" key="1">
    <source>
        <dbReference type="EMBL" id="CAH0531241.1"/>
    </source>
</evidence>
<sequence>MKNKLTDLNNHLFAQLERLSDEDLKGDALKEEINRSKAVTGVSKEIVANARLALDAQMAIGQSLKQGQLPEMIESKQ</sequence>
<proteinExistence type="predicted"/>
<dbReference type="EMBL" id="CAKLCM010000005">
    <property type="protein sequence ID" value="CAH0531241.1"/>
    <property type="molecule type" value="Genomic_DNA"/>
</dbReference>
<organism evidence="1 2">
    <name type="scientific">Vibrio hippocampi</name>
    <dbReference type="NCBI Taxonomy" id="654686"/>
    <lineage>
        <taxon>Bacteria</taxon>
        <taxon>Pseudomonadati</taxon>
        <taxon>Pseudomonadota</taxon>
        <taxon>Gammaproteobacteria</taxon>
        <taxon>Vibrionales</taxon>
        <taxon>Vibrionaceae</taxon>
        <taxon>Vibrio</taxon>
    </lineage>
</organism>
<accession>A0ABM8ZQ07</accession>
<gene>
    <name evidence="1" type="ORF">VHP8226_04178</name>
</gene>
<name>A0ABM8ZQ07_9VIBR</name>
<dbReference type="RefSeq" id="WP_237487261.1">
    <property type="nucleotide sequence ID" value="NZ_CAKLCM010000005.1"/>
</dbReference>
<keyword evidence="2" id="KW-1185">Reference proteome</keyword>
<dbReference type="Proteomes" id="UP000838160">
    <property type="component" value="Unassembled WGS sequence"/>
</dbReference>
<reference evidence="1" key="1">
    <citation type="submission" date="2021-12" db="EMBL/GenBank/DDBJ databases">
        <authorList>
            <person name="Rodrigo-Torres L."/>
            <person name="Arahal R. D."/>
            <person name="Lucena T."/>
        </authorList>
    </citation>
    <scope>NUCLEOTIDE SEQUENCE</scope>
    <source>
        <strain evidence="1">CECT 8226</strain>
    </source>
</reference>
<protein>
    <recommendedName>
        <fullName evidence="3">Phage protein</fullName>
    </recommendedName>
</protein>